<name>A0A8H4ILF2_9PEZI</name>
<feature type="domain" description="DUF4246" evidence="3">
    <location>
        <begin position="11"/>
        <end position="74"/>
    </location>
</feature>
<organism evidence="4 5">
    <name type="scientific">Botryosphaeria dothidea</name>
    <dbReference type="NCBI Taxonomy" id="55169"/>
    <lineage>
        <taxon>Eukaryota</taxon>
        <taxon>Fungi</taxon>
        <taxon>Dikarya</taxon>
        <taxon>Ascomycota</taxon>
        <taxon>Pezizomycotina</taxon>
        <taxon>Dothideomycetes</taxon>
        <taxon>Dothideomycetes incertae sedis</taxon>
        <taxon>Botryosphaeriales</taxon>
        <taxon>Botryosphaeriaceae</taxon>
        <taxon>Botryosphaeria</taxon>
    </lineage>
</organism>
<dbReference type="PANTHER" id="PTHR33119:SF1">
    <property type="entry name" value="FE2OG DIOXYGENASE DOMAIN-CONTAINING PROTEIN"/>
    <property type="match status" value="1"/>
</dbReference>
<dbReference type="AlphaFoldDB" id="A0A8H4ILF2"/>
<dbReference type="PANTHER" id="PTHR33119">
    <property type="entry name" value="IFI3P"/>
    <property type="match status" value="1"/>
</dbReference>
<proteinExistence type="predicted"/>
<dbReference type="Pfam" id="PF14033">
    <property type="entry name" value="DUF4246"/>
    <property type="match status" value="2"/>
</dbReference>
<dbReference type="EMBL" id="WWBZ02000062">
    <property type="protein sequence ID" value="KAF4303366.1"/>
    <property type="molecule type" value="Genomic_DNA"/>
</dbReference>
<evidence type="ECO:0000313" key="4">
    <source>
        <dbReference type="EMBL" id="KAF4303366.1"/>
    </source>
</evidence>
<evidence type="ECO:0000259" key="2">
    <source>
        <dbReference type="Pfam" id="PF14033"/>
    </source>
</evidence>
<dbReference type="Proteomes" id="UP000572817">
    <property type="component" value="Unassembled WGS sequence"/>
</dbReference>
<dbReference type="InterPro" id="IPR049207">
    <property type="entry name" value="DUF4246_N"/>
</dbReference>
<keyword evidence="5" id="KW-1185">Reference proteome</keyword>
<feature type="domain" description="DUF4246" evidence="2">
    <location>
        <begin position="177"/>
        <end position="388"/>
    </location>
</feature>
<evidence type="ECO:0000256" key="1">
    <source>
        <dbReference type="SAM" id="MobiDB-lite"/>
    </source>
</evidence>
<feature type="region of interest" description="Disordered" evidence="1">
    <location>
        <begin position="161"/>
        <end position="181"/>
    </location>
</feature>
<comment type="caution">
    <text evidence="4">The sequence shown here is derived from an EMBL/GenBank/DDBJ whole genome shotgun (WGS) entry which is preliminary data.</text>
</comment>
<feature type="compositionally biased region" description="Acidic residues" evidence="1">
    <location>
        <begin position="169"/>
        <end position="180"/>
    </location>
</feature>
<accession>A0A8H4ILF2</accession>
<dbReference type="InterPro" id="IPR049192">
    <property type="entry name" value="DUF4246_C"/>
</dbReference>
<protein>
    <submittedName>
        <fullName evidence="4">Duf1665 domain containing protein</fullName>
    </submittedName>
</protein>
<dbReference type="OrthoDB" id="415532at2759"/>
<dbReference type="Pfam" id="PF21666">
    <property type="entry name" value="DUF4246_N"/>
    <property type="match status" value="1"/>
</dbReference>
<dbReference type="InterPro" id="IPR025340">
    <property type="entry name" value="DUF4246"/>
</dbReference>
<gene>
    <name evidence="4" type="ORF">GTA08_BOTSDO09199</name>
</gene>
<evidence type="ECO:0000259" key="3">
    <source>
        <dbReference type="Pfam" id="PF21666"/>
    </source>
</evidence>
<feature type="domain" description="DUF4246" evidence="2">
    <location>
        <begin position="90"/>
        <end position="163"/>
    </location>
</feature>
<sequence>MAPPEVRIARPGFGLPINHDPSHAFPHAIGDYVVSGGITLRERRMLDFITQISDKPDWDRKVLDQEIVAKWKSEACRFDESCQDDFLSEPMFEYCIAELREKALVHQEKGFITVMDCEAAVAKSDSAVAESLRHSLMQAVRPLEDVPDRLKDWHPGSNQMGVKWARPEVDDDPSGAEENDKDWADMHGFWDQYNDWWEQHRVLKQPEPLEFKYFSGGPKASEKQAIDLRSDYKESGLQIIFKLANIHLTPENPEYNSSNWHVEGALNEHICATAIYYYDSENIGPSHLAFRQSIDSEDMIMRPEQNEYSSTCAYFGIENEEAAIQNLGKVSTHQGRLLAFPNIMQHQVQPFRLADPTKPGHRKILTMFLVDPHIPILSTANVPPQRKD</sequence>
<evidence type="ECO:0000313" key="5">
    <source>
        <dbReference type="Proteomes" id="UP000572817"/>
    </source>
</evidence>
<reference evidence="4" key="1">
    <citation type="submission" date="2020-04" db="EMBL/GenBank/DDBJ databases">
        <title>Genome Assembly and Annotation of Botryosphaeria dothidea sdau 11-99, a Latent Pathogen of Apple Fruit Ring Rot in China.</title>
        <authorList>
            <person name="Yu C."/>
            <person name="Diao Y."/>
            <person name="Lu Q."/>
            <person name="Zhao J."/>
            <person name="Cui S."/>
            <person name="Peng C."/>
            <person name="He B."/>
            <person name="Liu H."/>
        </authorList>
    </citation>
    <scope>NUCLEOTIDE SEQUENCE [LARGE SCALE GENOMIC DNA]</scope>
    <source>
        <strain evidence="4">Sdau11-99</strain>
    </source>
</reference>